<evidence type="ECO:0000259" key="5">
    <source>
        <dbReference type="PROSITE" id="PS50075"/>
    </source>
</evidence>
<dbReference type="Gene3D" id="2.30.38.10">
    <property type="entry name" value="Luciferase, Domain 3"/>
    <property type="match status" value="1"/>
</dbReference>
<dbReference type="SUPFAM" id="SSF53474">
    <property type="entry name" value="alpha/beta-Hydrolases"/>
    <property type="match status" value="1"/>
</dbReference>
<dbReference type="GO" id="GO:0003824">
    <property type="term" value="F:catalytic activity"/>
    <property type="evidence" value="ECO:0007669"/>
    <property type="project" value="InterPro"/>
</dbReference>
<keyword evidence="7" id="KW-1185">Reference proteome</keyword>
<dbReference type="PANTHER" id="PTHR45527:SF1">
    <property type="entry name" value="FATTY ACID SYNTHASE"/>
    <property type="match status" value="1"/>
</dbReference>
<dbReference type="Gene3D" id="3.40.50.980">
    <property type="match status" value="2"/>
</dbReference>
<proteinExistence type="predicted"/>
<feature type="domain" description="Carrier" evidence="5">
    <location>
        <begin position="1096"/>
        <end position="1170"/>
    </location>
</feature>
<dbReference type="GO" id="GO:0044550">
    <property type="term" value="P:secondary metabolite biosynthetic process"/>
    <property type="evidence" value="ECO:0007669"/>
    <property type="project" value="TreeGrafter"/>
</dbReference>
<dbReference type="SMART" id="SM00823">
    <property type="entry name" value="PKS_PP"/>
    <property type="match status" value="1"/>
</dbReference>
<keyword evidence="3" id="KW-0597">Phosphoprotein</keyword>
<dbReference type="Gene3D" id="3.30.559.30">
    <property type="entry name" value="Nonribosomal peptide synthetase, condensation domain"/>
    <property type="match status" value="1"/>
</dbReference>
<dbReference type="Pfam" id="PF00975">
    <property type="entry name" value="Thioesterase"/>
    <property type="match status" value="1"/>
</dbReference>
<dbReference type="PANTHER" id="PTHR45527">
    <property type="entry name" value="NONRIBOSOMAL PEPTIDE SYNTHETASE"/>
    <property type="match status" value="1"/>
</dbReference>
<protein>
    <submittedName>
        <fullName evidence="6">Amino acid adenylation domain-containing protein</fullName>
    </submittedName>
</protein>
<dbReference type="GO" id="GO:0031177">
    <property type="term" value="F:phosphopantetheine binding"/>
    <property type="evidence" value="ECO:0007669"/>
    <property type="project" value="InterPro"/>
</dbReference>
<dbReference type="GO" id="GO:0043041">
    <property type="term" value="P:amino acid activation for nonribosomal peptide biosynthetic process"/>
    <property type="evidence" value="ECO:0007669"/>
    <property type="project" value="TreeGrafter"/>
</dbReference>
<dbReference type="EMBL" id="FQYU01000004">
    <property type="protein sequence ID" value="SHJ37693.1"/>
    <property type="molecule type" value="Genomic_DNA"/>
</dbReference>
<dbReference type="Gene3D" id="1.10.1200.10">
    <property type="entry name" value="ACP-like"/>
    <property type="match status" value="1"/>
</dbReference>
<name>A0A1M6IT97_9FLAO</name>
<evidence type="ECO:0000256" key="1">
    <source>
        <dbReference type="ARBA" id="ARBA00001957"/>
    </source>
</evidence>
<dbReference type="STRING" id="192903.SAMN04488513_104112"/>
<dbReference type="SUPFAM" id="SSF47336">
    <property type="entry name" value="ACP-like"/>
    <property type="match status" value="1"/>
</dbReference>
<dbReference type="CDD" id="cd05930">
    <property type="entry name" value="A_NRPS"/>
    <property type="match status" value="1"/>
</dbReference>
<reference evidence="7" key="1">
    <citation type="submission" date="2016-11" db="EMBL/GenBank/DDBJ databases">
        <authorList>
            <person name="Varghese N."/>
            <person name="Submissions S."/>
        </authorList>
    </citation>
    <scope>NUCLEOTIDE SEQUENCE [LARGE SCALE GENOMIC DNA]</scope>
    <source>
        <strain evidence="7">DSM 19858</strain>
    </source>
</reference>
<dbReference type="CDD" id="cd19531">
    <property type="entry name" value="LCL_NRPS-like"/>
    <property type="match status" value="1"/>
</dbReference>
<keyword evidence="2" id="KW-0596">Phosphopantetheine</keyword>
<dbReference type="FunFam" id="1.10.1200.10:FF:000005">
    <property type="entry name" value="Nonribosomal peptide synthetase 1"/>
    <property type="match status" value="1"/>
</dbReference>
<dbReference type="Gene3D" id="3.40.50.1820">
    <property type="entry name" value="alpha/beta hydrolase"/>
    <property type="match status" value="1"/>
</dbReference>
<evidence type="ECO:0000256" key="4">
    <source>
        <dbReference type="SAM" id="MobiDB-lite"/>
    </source>
</evidence>
<evidence type="ECO:0000313" key="7">
    <source>
        <dbReference type="Proteomes" id="UP000184543"/>
    </source>
</evidence>
<dbReference type="InterPro" id="IPR036736">
    <property type="entry name" value="ACP-like_sf"/>
</dbReference>
<comment type="cofactor">
    <cofactor evidence="1">
        <name>pantetheine 4'-phosphate</name>
        <dbReference type="ChEBI" id="CHEBI:47942"/>
    </cofactor>
</comment>
<dbReference type="SUPFAM" id="SSF56801">
    <property type="entry name" value="Acetyl-CoA synthetase-like"/>
    <property type="match status" value="1"/>
</dbReference>
<dbReference type="Gene3D" id="3.30.300.30">
    <property type="match status" value="2"/>
</dbReference>
<dbReference type="InterPro" id="IPR006162">
    <property type="entry name" value="Ppantetheine_attach_site"/>
</dbReference>
<gene>
    <name evidence="6" type="ORF">SAMN04488513_104112</name>
</gene>
<dbReference type="InterPro" id="IPR010071">
    <property type="entry name" value="AA_adenyl_dom"/>
</dbReference>
<dbReference type="InterPro" id="IPR020806">
    <property type="entry name" value="PKS_PP-bd"/>
</dbReference>
<dbReference type="Pfam" id="PF00550">
    <property type="entry name" value="PP-binding"/>
    <property type="match status" value="1"/>
</dbReference>
<dbReference type="InterPro" id="IPR001031">
    <property type="entry name" value="Thioesterase"/>
</dbReference>
<dbReference type="PROSITE" id="PS50075">
    <property type="entry name" value="CARRIER"/>
    <property type="match status" value="1"/>
</dbReference>
<dbReference type="Pfam" id="PF00668">
    <property type="entry name" value="Condensation"/>
    <property type="match status" value="1"/>
</dbReference>
<dbReference type="Pfam" id="PF00501">
    <property type="entry name" value="AMP-binding"/>
    <property type="match status" value="1"/>
</dbReference>
<organism evidence="6 7">
    <name type="scientific">Pseudozobellia thermophila</name>
    <dbReference type="NCBI Taxonomy" id="192903"/>
    <lineage>
        <taxon>Bacteria</taxon>
        <taxon>Pseudomonadati</taxon>
        <taxon>Bacteroidota</taxon>
        <taxon>Flavobacteriia</taxon>
        <taxon>Flavobacteriales</taxon>
        <taxon>Flavobacteriaceae</taxon>
        <taxon>Pseudozobellia</taxon>
    </lineage>
</organism>
<evidence type="ECO:0000256" key="3">
    <source>
        <dbReference type="ARBA" id="ARBA00022553"/>
    </source>
</evidence>
<dbReference type="SUPFAM" id="SSF52777">
    <property type="entry name" value="CoA-dependent acyltransferases"/>
    <property type="match status" value="2"/>
</dbReference>
<feature type="compositionally biased region" description="Basic and acidic residues" evidence="4">
    <location>
        <begin position="973"/>
        <end position="989"/>
    </location>
</feature>
<feature type="region of interest" description="Disordered" evidence="4">
    <location>
        <begin position="969"/>
        <end position="989"/>
    </location>
</feature>
<dbReference type="InterPro" id="IPR001242">
    <property type="entry name" value="Condensation_dom"/>
</dbReference>
<dbReference type="Gene3D" id="3.30.559.10">
    <property type="entry name" value="Chloramphenicol acetyltransferase-like domain"/>
    <property type="match status" value="1"/>
</dbReference>
<dbReference type="InterPro" id="IPR020845">
    <property type="entry name" value="AMP-binding_CS"/>
</dbReference>
<dbReference type="GO" id="GO:0005737">
    <property type="term" value="C:cytoplasm"/>
    <property type="evidence" value="ECO:0007669"/>
    <property type="project" value="TreeGrafter"/>
</dbReference>
<evidence type="ECO:0000256" key="2">
    <source>
        <dbReference type="ARBA" id="ARBA00022450"/>
    </source>
</evidence>
<dbReference type="RefSeq" id="WP_072994150.1">
    <property type="nucleotide sequence ID" value="NZ_FQYU01000004.1"/>
</dbReference>
<accession>A0A1M6IT97</accession>
<dbReference type="Proteomes" id="UP000184543">
    <property type="component" value="Unassembled WGS sequence"/>
</dbReference>
<dbReference type="FunFam" id="3.40.50.980:FF:000001">
    <property type="entry name" value="Non-ribosomal peptide synthetase"/>
    <property type="match status" value="1"/>
</dbReference>
<dbReference type="NCBIfam" id="TIGR01733">
    <property type="entry name" value="AA-adenyl-dom"/>
    <property type="match status" value="1"/>
</dbReference>
<sequence length="1453" mass="161637">MEDKNTNGSLLSRWKNKDKALRQSIPKAPEGVAIPLSKGQQRIWFLQQLYPDNPFYNYSEALHFKGKLNSVHFKASLAKVFGDADILRSYYPMVEGRPVMKISDDLPQIKEIDLSGLPEELAAKKLEVLMEEQSRTAFDLEVPEMVRAALIDLGKDRYVLFLTMHHMVIDEWSIGILKRQLATHYNNLVDGSVLPETSPPLQYQDYAFWERQQEVRPEGLAYWKGVLFGDIPVLDLPTDFPRPVRPQFRGRQETRTLSADTSSKVLDQAKRLEATPFVFLLSVYYILLHRYTGQGDILIGTPISKRNTRELENTLGFFIDTIVLRNPIDPSSTVKELVGQVKRNTLEAFSHKNVPFDVLVRQMKVDRSLAINPFFQVMFLYHPQEEVPSFGDEVRLEEETEFDSKVAKFDLTLSIKEVKGQLALTFEYDTDLFTLATVERMLAHFELLLLGTLHSDEAPIIDLPMLTAAEKIFFFEKPTEESTPFSAYTAIHQIIGDLAGRFPLNKAVTFENASLTYEMLDSRADKLAFEILDRTAGRNEIVGLCAHRSVEMIVGLLAILKAGCAYLPIDPHYPVERINFMLSDAGCTQILAHGSLGSLFEGRKNIIHLDGPVHFDVDKGMKLPEVDEDGLAYVIYTSGSSGKPKGVAITHKNIISSTAGRLKFYPKPPEAFLLMSSISFDSAMAGIFWTLCTGGNLVIAENRIEQDILQVENSIADQKITHTLMLPSLYHLLLKHATPERIAGLQTVIVAGEACAPAVCRTHFQVLPHTALYNEYGPTEATVWCTAHKVEPGDSGNTVPIGKAVAGAKIYVLGPKMRLVPYGAIGELFIGGPGLALGYINRPALTDNVFLDSPFSYGLPTKLYKTGDLGRFQSDGALVYMGRVDQQIKLRGFRVELEEVGKALMDVKGVGEAVALVENQGGVEADIGGITAYNTKDVAQLLTRLRALLSDEELDGLLASLEKSWSESNGHGPYEKLPIDRPEGHGVEGRVGRLSEEGRSLLLLRAERMGAEKSGATKSPTTGRLLAFITADEEVDMERLKRSLRKTLPDYMLPSRIIEVESLPLLPNGKVDKKRLLAMVPSKGRPEEENPLREEPGPSDAEAGLLAIWKEVLGLPEIGLRDNFFDIGGDSILSIQVIAMARAAGMPIRPSQLFEHQTIAELAHSVVLEKNRAGKAEGNNGFKHLVAIRPTGSKPPLFCLHSGGTHFFFYNLFAKHLQADRPVYALQASPHEGNLVIHDSVAAMARDFVAEIRKVSPNGPYHFISYCYNTAVGLEMVRLLEKESVPVNLIIADTMADYLSLFAPSRTPQRAAAFLDRFKKAPLRTTLRLIGSKLLRPLRQKLKRVAVSPSERKIQVLHNNHIKIYRAYQWQRIHGGVQLLLTSKKNTEFNEMLIASWERLTGKSVELEPIQGHHNSLFLEGDVAVTAGAVDKLMSRFEGMTANSRISPSNEVA</sequence>
<evidence type="ECO:0000313" key="6">
    <source>
        <dbReference type="EMBL" id="SHJ37693.1"/>
    </source>
</evidence>
<dbReference type="InterPro" id="IPR029058">
    <property type="entry name" value="AB_hydrolase_fold"/>
</dbReference>
<dbReference type="InterPro" id="IPR023213">
    <property type="entry name" value="CAT-like_dom_sf"/>
</dbReference>
<dbReference type="PROSITE" id="PS00455">
    <property type="entry name" value="AMP_BINDING"/>
    <property type="match status" value="1"/>
</dbReference>
<dbReference type="InterPro" id="IPR045851">
    <property type="entry name" value="AMP-bd_C_sf"/>
</dbReference>
<dbReference type="InterPro" id="IPR000873">
    <property type="entry name" value="AMP-dep_synth/lig_dom"/>
</dbReference>
<dbReference type="OrthoDB" id="9778690at2"/>
<dbReference type="InterPro" id="IPR009081">
    <property type="entry name" value="PP-bd_ACP"/>
</dbReference>
<dbReference type="PROSITE" id="PS00012">
    <property type="entry name" value="PHOSPHOPANTETHEINE"/>
    <property type="match status" value="1"/>
</dbReference>